<sequence>MPIFTVTDSIDPFLHVALQQGEHIYSESGAMVMMDANLELTGRMNGGFWRALLQSMFNRESFFRQQIQATNGNGTCLLAPTLPGAIQVIDIGAHQYFLNDGAFMAATAEVVLQVRTQSFSKALFGKSGGFFVMETSGKGQIVVAGFGSITALTVEAGQDVIIDNAHVVCWDKNLTYKITTSTARQTKGARGVIGKFANSVKSGEGIVLRFSGQGKVYICSRNPRSFARLVHAIMPIK</sequence>
<dbReference type="SUPFAM" id="SSF51219">
    <property type="entry name" value="TRAP-like"/>
    <property type="match status" value="1"/>
</dbReference>
<dbReference type="KEGG" id="tdu:QJT80_05240"/>
<dbReference type="Gene3D" id="3.60.160.10">
    <property type="entry name" value="Mitochondrial biogenesis AIM24"/>
    <property type="match status" value="1"/>
</dbReference>
<dbReference type="Proteomes" id="UP001300672">
    <property type="component" value="Chromosome"/>
</dbReference>
<proteinExistence type="predicted"/>
<name>A0AA95H9J5_9GAMM</name>
<accession>A0AA95H9J5</accession>
<evidence type="ECO:0000313" key="1">
    <source>
        <dbReference type="EMBL" id="WGZ91885.1"/>
    </source>
</evidence>
<dbReference type="InterPro" id="IPR016031">
    <property type="entry name" value="Trp_RNA-bd_attenuator-like_dom"/>
</dbReference>
<reference evidence="1" key="1">
    <citation type="journal article" date="2023" name="Int. J. Mol. Sci.">
        <title>Metagenomics Revealed a New Genus 'Candidatus Thiocaldithrix dubininis' gen. nov., sp. nov. and a New Species 'Candidatus Thiothrix putei' sp. nov. in the Family Thiotrichaceae, Some Members of Which Have Traits of Both Na+- and H+-Motive Energetics.</title>
        <authorList>
            <person name="Ravin N.V."/>
            <person name="Muntyan M.S."/>
            <person name="Smolyakov D.D."/>
            <person name="Rudenko T.S."/>
            <person name="Beletsky A.V."/>
            <person name="Mardanov A.V."/>
            <person name="Grabovich M.Y."/>
        </authorList>
    </citation>
    <scope>NUCLEOTIDE SEQUENCE</scope>
    <source>
        <strain evidence="1">GKL-01</strain>
    </source>
</reference>
<dbReference type="PANTHER" id="PTHR43657">
    <property type="entry name" value="TRYPTOPHAN RNA-BINDING ATTENUATOR PROTEIN-LIKE PROTEIN"/>
    <property type="match status" value="1"/>
</dbReference>
<dbReference type="InterPro" id="IPR002838">
    <property type="entry name" value="AIM24"/>
</dbReference>
<dbReference type="EMBL" id="CP124755">
    <property type="protein sequence ID" value="WGZ91885.1"/>
    <property type="molecule type" value="Genomic_DNA"/>
</dbReference>
<dbReference type="PANTHER" id="PTHR43657:SF1">
    <property type="entry name" value="ALTERED INHERITANCE OF MITOCHONDRIA PROTEIN 24, MITOCHONDRIAL"/>
    <property type="match status" value="1"/>
</dbReference>
<dbReference type="InterPro" id="IPR036983">
    <property type="entry name" value="AIM24_sf"/>
</dbReference>
<protein>
    <submittedName>
        <fullName evidence="1">TIGR00266 family protein</fullName>
    </submittedName>
</protein>
<reference evidence="1" key="2">
    <citation type="submission" date="2023-04" db="EMBL/GenBank/DDBJ databases">
        <authorList>
            <person name="Beletskiy A.V."/>
            <person name="Mardanov A.V."/>
            <person name="Ravin N.V."/>
        </authorList>
    </citation>
    <scope>NUCLEOTIDE SEQUENCE</scope>
    <source>
        <strain evidence="1">GKL-01</strain>
    </source>
</reference>
<dbReference type="AlphaFoldDB" id="A0AA95H9J5"/>
<dbReference type="Pfam" id="PF01987">
    <property type="entry name" value="AIM24"/>
    <property type="match status" value="1"/>
</dbReference>
<gene>
    <name evidence="1" type="ORF">QJT80_05240</name>
</gene>
<dbReference type="NCBIfam" id="TIGR00266">
    <property type="entry name" value="TIGR00266 family protein"/>
    <property type="match status" value="1"/>
</dbReference>
<organism evidence="1">
    <name type="scientific">Candidatus Thiocaldithrix dubininis</name>
    <dbReference type="NCBI Taxonomy" id="3080823"/>
    <lineage>
        <taxon>Bacteria</taxon>
        <taxon>Pseudomonadati</taxon>
        <taxon>Pseudomonadota</taxon>
        <taxon>Gammaproteobacteria</taxon>
        <taxon>Thiotrichales</taxon>
        <taxon>Thiotrichaceae</taxon>
        <taxon>Candidatus Thiocaldithrix</taxon>
    </lineage>
</organism>